<reference evidence="1 2" key="1">
    <citation type="submission" date="2019-03" db="EMBL/GenBank/DDBJ databases">
        <title>Single cell metagenomics reveals metabolic interactions within the superorganism composed of flagellate Streblomastix strix and complex community of Bacteroidetes bacteria on its surface.</title>
        <authorList>
            <person name="Treitli S.C."/>
            <person name="Kolisko M."/>
            <person name="Husnik F."/>
            <person name="Keeling P."/>
            <person name="Hampl V."/>
        </authorList>
    </citation>
    <scope>NUCLEOTIDE SEQUENCE [LARGE SCALE GENOMIC DNA]</scope>
    <source>
        <strain evidence="1">ST1C</strain>
    </source>
</reference>
<accession>A0A5J4TDL5</accession>
<evidence type="ECO:0000313" key="2">
    <source>
        <dbReference type="Proteomes" id="UP000324800"/>
    </source>
</evidence>
<gene>
    <name evidence="1" type="ORF">EZS28_048421</name>
</gene>
<name>A0A5J4TDL5_9EUKA</name>
<protein>
    <submittedName>
        <fullName evidence="1">Uncharacterized protein</fullName>
    </submittedName>
</protein>
<dbReference type="Proteomes" id="UP000324800">
    <property type="component" value="Unassembled WGS sequence"/>
</dbReference>
<evidence type="ECO:0000313" key="1">
    <source>
        <dbReference type="EMBL" id="KAA6356052.1"/>
    </source>
</evidence>
<organism evidence="1 2">
    <name type="scientific">Streblomastix strix</name>
    <dbReference type="NCBI Taxonomy" id="222440"/>
    <lineage>
        <taxon>Eukaryota</taxon>
        <taxon>Metamonada</taxon>
        <taxon>Preaxostyla</taxon>
        <taxon>Oxymonadida</taxon>
        <taxon>Streblomastigidae</taxon>
        <taxon>Streblomastix</taxon>
    </lineage>
</organism>
<dbReference type="AlphaFoldDB" id="A0A5J4TDL5"/>
<sequence>MRTNQQERRIIFEHERFIETGRWRVTGINYAFLAFIYQQQTTEARWITQISANINRYLLFLIVIICQQPLNNTLTLQHVVDLRAKEQSIAYSERTGKIYVFEKDNIVAEVRRSGFYGEYNSKFDMRQFQFEHQQDGIDWLASINVDVQNLIKGDISKGSQQQFPELLQESIAENGNSLEQVDLTMRKIKRRRLDEDHAITTQTVDFPAQQHTSTLTQQHIATAIYSKYLLKKYASYQSKDEEVAAKKLVQMLEGICQSDMKSFDPSMFAMTQWTDRF</sequence>
<proteinExistence type="predicted"/>
<comment type="caution">
    <text evidence="1">The sequence shown here is derived from an EMBL/GenBank/DDBJ whole genome shotgun (WGS) entry which is preliminary data.</text>
</comment>
<dbReference type="EMBL" id="SNRW01033613">
    <property type="protein sequence ID" value="KAA6356052.1"/>
    <property type="molecule type" value="Genomic_DNA"/>
</dbReference>